<dbReference type="EMBL" id="CP016428">
    <property type="protein sequence ID" value="ANW00279.1"/>
    <property type="molecule type" value="Genomic_DNA"/>
</dbReference>
<sequence length="885" mass="95683">MPSKTIEGSRVAGRVSARAYVAAGALILCLFIGAIEDGRCDEGQGQAFMATTAMGYKLPESYIIRQRSGLVTEVAEITPIEPKRRPERAHGEITNLVAQLTPVPQSDAGDGNMAHASQPVPDRERRRALEWEQEWGRAEALARALVSKVRAEFDATRSTTEAAPAKQPRALTAEMLTRELTALQSELETARAISREAIQASEVGIKQTQALEQERQRADDLAGELASVRAELEAARAPAAAGPQAVQAAAATIEQELKQQRDKADALARDLASARAEIDAARIADSEVKQAIAEASAQKQVFERELKQERDKADALARDLASLRTEHEAAQTSGSEAARAAAAIAEQKGALEQELERQRDKAETLARDLASVRAELDTTRLAASEAAQAAAAGAEQSRTLERELKQQRDRADAASEQKVALASERDRADALARELALLRTELDNVHGVAQEAARSVEAAKVEHEQALKKERDRAETITGELASARKQADERSTRLAAAYAEVLRVTETGRASASEEKTALAAERDRADALARELASARDQVESHIRSAAANAAVVQVEHKQALEKELKQQRDGAEALARELALLRAELDNAQGFAQEAARVVEAAKIEHEQALKNERDRAETLARELASARMQAGEHSARLAAAHAEVQEVTDVSRVSAWEQKTALAAERDRADAVARELASVRDQLDAGNRQLAALKALRTPAALDGLPEWVATSRSVTTEGTFHHPQQASMQAAAFYQEPPSTPEAKPTAAQSAAREREPVLESNAAAVSAPSTPARSLPRPFVDEQRLLARAIALLREANISGARPLLEHAAQRGSARAAFMLAETYDDRVLLSWRVRGIAGDIAKARELYELALSGGIEDAKERIKRLQKLSVRSSLTQGR</sequence>
<evidence type="ECO:0000313" key="3">
    <source>
        <dbReference type="EMBL" id="ANW00279.1"/>
    </source>
</evidence>
<organism evidence="3 4">
    <name type="scientific">Bradyrhizobium icense</name>
    <dbReference type="NCBI Taxonomy" id="1274631"/>
    <lineage>
        <taxon>Bacteria</taxon>
        <taxon>Pseudomonadati</taxon>
        <taxon>Pseudomonadota</taxon>
        <taxon>Alphaproteobacteria</taxon>
        <taxon>Hyphomicrobiales</taxon>
        <taxon>Nitrobacteraceae</taxon>
        <taxon>Bradyrhizobium</taxon>
    </lineage>
</organism>
<name>A0A1B1UBX8_9BRAD</name>
<feature type="region of interest" description="Disordered" evidence="2">
    <location>
        <begin position="387"/>
        <end position="425"/>
    </location>
</feature>
<feature type="compositionally biased region" description="Low complexity" evidence="2">
    <location>
        <begin position="387"/>
        <end position="397"/>
    </location>
</feature>
<dbReference type="AlphaFoldDB" id="A0A1B1UBX8"/>
<accession>A0A1B1UBX8</accession>
<reference evidence="3 4" key="1">
    <citation type="submission" date="2016-07" db="EMBL/GenBank/DDBJ databases">
        <title>Complete genome sequence of Bradyrhizobium icense LMTR 13T, a potential inoculant strain isolated from lima bean (Phaseolus lunatus) in Peru.</title>
        <authorList>
            <person name="Ormeno-Orrillo E."/>
            <person name="Duran D."/>
            <person name="Rogel M.A."/>
            <person name="Rey L."/>
            <person name="Imperial J."/>
            <person name="Ruiz-Argueso T."/>
            <person name="Martinez-Romero E."/>
        </authorList>
    </citation>
    <scope>NUCLEOTIDE SEQUENCE [LARGE SCALE GENOMIC DNA]</scope>
    <source>
        <strain evidence="3 4">LMTR 13</strain>
    </source>
</reference>
<feature type="coiled-coil region" evidence="1">
    <location>
        <begin position="520"/>
        <end position="633"/>
    </location>
</feature>
<dbReference type="STRING" id="1274631.LMTR13_08950"/>
<proteinExistence type="predicted"/>
<keyword evidence="4" id="KW-1185">Reference proteome</keyword>
<dbReference type="Proteomes" id="UP000092839">
    <property type="component" value="Chromosome"/>
</dbReference>
<protein>
    <submittedName>
        <fullName evidence="3">Uncharacterized protein</fullName>
    </submittedName>
</protein>
<feature type="coiled-coil region" evidence="1">
    <location>
        <begin position="666"/>
        <end position="700"/>
    </location>
</feature>
<feature type="compositionally biased region" description="Basic and acidic residues" evidence="2">
    <location>
        <begin position="398"/>
        <end position="415"/>
    </location>
</feature>
<evidence type="ECO:0000256" key="1">
    <source>
        <dbReference type="SAM" id="Coils"/>
    </source>
</evidence>
<dbReference type="SUPFAM" id="SSF81901">
    <property type="entry name" value="HCP-like"/>
    <property type="match status" value="1"/>
</dbReference>
<evidence type="ECO:0000313" key="4">
    <source>
        <dbReference type="Proteomes" id="UP000092839"/>
    </source>
</evidence>
<keyword evidence="1" id="KW-0175">Coiled coil</keyword>
<feature type="region of interest" description="Disordered" evidence="2">
    <location>
        <begin position="741"/>
        <end position="782"/>
    </location>
</feature>
<gene>
    <name evidence="3" type="ORF">LMTR13_08950</name>
</gene>
<evidence type="ECO:0000256" key="2">
    <source>
        <dbReference type="SAM" id="MobiDB-lite"/>
    </source>
</evidence>
<dbReference type="KEGG" id="bic:LMTR13_08950"/>